<feature type="compositionally biased region" description="Basic and acidic residues" evidence="1">
    <location>
        <begin position="93"/>
        <end position="114"/>
    </location>
</feature>
<protein>
    <submittedName>
        <fullName evidence="2">Uncharacterized protein</fullName>
    </submittedName>
</protein>
<gene>
    <name evidence="2" type="ORF">MGAL_10B024376</name>
</gene>
<reference evidence="2" key="1">
    <citation type="submission" date="2018-11" db="EMBL/GenBank/DDBJ databases">
        <authorList>
            <person name="Alioto T."/>
            <person name="Alioto T."/>
        </authorList>
    </citation>
    <scope>NUCLEOTIDE SEQUENCE</scope>
</reference>
<dbReference type="Proteomes" id="UP000596742">
    <property type="component" value="Unassembled WGS sequence"/>
</dbReference>
<feature type="region of interest" description="Disordered" evidence="1">
    <location>
        <begin position="257"/>
        <end position="300"/>
    </location>
</feature>
<feature type="compositionally biased region" description="Basic and acidic residues" evidence="1">
    <location>
        <begin position="11"/>
        <end position="23"/>
    </location>
</feature>
<name>A0A8B6GDA2_MYTGA</name>
<sequence length="300" mass="34338">MGNLLRGSSRRRVESTTNKDIKTSKPKKRKTSNRIKLTKTKIKLKPVASDNMLFAPRDMQLQDQEHVNPNDDNFGLTPLTPREIDVNRFRTSERGQNDNSHKIENEIEKSKEVTNSEQQAYHSPGENRKQNHMTLGIKNDQDVQATELGTATNVIQNVHHTYNIQIHSPSTDAIVIRNNSTVNITKKEGTRKLLVDHFIMAKTDTKYIRKTMDESSLPRQNKIKTVCYFLYTVFQKHSLAWDSAEELEEAQVEAEIEAPNAVVTDDKEPSLENEAGSSQTPKKHKRKAKKRPLMHIICDN</sequence>
<keyword evidence="3" id="KW-1185">Reference proteome</keyword>
<evidence type="ECO:0000313" key="3">
    <source>
        <dbReference type="Proteomes" id="UP000596742"/>
    </source>
</evidence>
<feature type="compositionally biased region" description="Basic residues" evidence="1">
    <location>
        <begin position="281"/>
        <end position="293"/>
    </location>
</feature>
<evidence type="ECO:0000256" key="1">
    <source>
        <dbReference type="SAM" id="MobiDB-lite"/>
    </source>
</evidence>
<evidence type="ECO:0000313" key="2">
    <source>
        <dbReference type="EMBL" id="VDI62416.1"/>
    </source>
</evidence>
<accession>A0A8B6GDA2</accession>
<proteinExistence type="predicted"/>
<feature type="compositionally biased region" description="Basic residues" evidence="1">
    <location>
        <begin position="24"/>
        <end position="34"/>
    </location>
</feature>
<feature type="region of interest" description="Disordered" evidence="1">
    <location>
        <begin position="93"/>
        <end position="131"/>
    </location>
</feature>
<organism evidence="2 3">
    <name type="scientific">Mytilus galloprovincialis</name>
    <name type="common">Mediterranean mussel</name>
    <dbReference type="NCBI Taxonomy" id="29158"/>
    <lineage>
        <taxon>Eukaryota</taxon>
        <taxon>Metazoa</taxon>
        <taxon>Spiralia</taxon>
        <taxon>Lophotrochozoa</taxon>
        <taxon>Mollusca</taxon>
        <taxon>Bivalvia</taxon>
        <taxon>Autobranchia</taxon>
        <taxon>Pteriomorphia</taxon>
        <taxon>Mytilida</taxon>
        <taxon>Mytiloidea</taxon>
        <taxon>Mytilidae</taxon>
        <taxon>Mytilinae</taxon>
        <taxon>Mytilus</taxon>
    </lineage>
</organism>
<comment type="caution">
    <text evidence="2">The sequence shown here is derived from an EMBL/GenBank/DDBJ whole genome shotgun (WGS) entry which is preliminary data.</text>
</comment>
<feature type="region of interest" description="Disordered" evidence="1">
    <location>
        <begin position="1"/>
        <end position="34"/>
    </location>
</feature>
<dbReference type="EMBL" id="UYJE01008251">
    <property type="protein sequence ID" value="VDI62416.1"/>
    <property type="molecule type" value="Genomic_DNA"/>
</dbReference>
<dbReference type="AlphaFoldDB" id="A0A8B6GDA2"/>